<evidence type="ECO:0000313" key="2">
    <source>
        <dbReference type="EMBL" id="KAK5965598.1"/>
    </source>
</evidence>
<accession>A0AAN8IDW9</accession>
<dbReference type="InterPro" id="IPR056017">
    <property type="entry name" value="DUF7596"/>
</dbReference>
<dbReference type="Gene3D" id="3.40.630.90">
    <property type="match status" value="1"/>
</dbReference>
<organism evidence="2 3">
    <name type="scientific">Trichostrongylus colubriformis</name>
    <name type="common">Black scour worm</name>
    <dbReference type="NCBI Taxonomy" id="6319"/>
    <lineage>
        <taxon>Eukaryota</taxon>
        <taxon>Metazoa</taxon>
        <taxon>Ecdysozoa</taxon>
        <taxon>Nematoda</taxon>
        <taxon>Chromadorea</taxon>
        <taxon>Rhabditida</taxon>
        <taxon>Rhabditina</taxon>
        <taxon>Rhabditomorpha</taxon>
        <taxon>Strongyloidea</taxon>
        <taxon>Trichostrongylidae</taxon>
        <taxon>Trichostrongylus</taxon>
    </lineage>
</organism>
<dbReference type="Proteomes" id="UP001331761">
    <property type="component" value="Unassembled WGS sequence"/>
</dbReference>
<dbReference type="InterPro" id="IPR052729">
    <property type="entry name" value="Acyl/Acetyltrans_Enzymes"/>
</dbReference>
<dbReference type="Pfam" id="PF24524">
    <property type="entry name" value="DUF7596"/>
    <property type="match status" value="1"/>
</dbReference>
<gene>
    <name evidence="2" type="ORF">GCK32_004423</name>
</gene>
<dbReference type="EMBL" id="WIXE01024431">
    <property type="protein sequence ID" value="KAK5965598.1"/>
    <property type="molecule type" value="Genomic_DNA"/>
</dbReference>
<evidence type="ECO:0000313" key="3">
    <source>
        <dbReference type="Proteomes" id="UP001331761"/>
    </source>
</evidence>
<dbReference type="AlphaFoldDB" id="A0AAN8IDW9"/>
<reference evidence="2 3" key="1">
    <citation type="submission" date="2019-10" db="EMBL/GenBank/DDBJ databases">
        <title>Assembly and Annotation for the nematode Trichostrongylus colubriformis.</title>
        <authorList>
            <person name="Martin J."/>
        </authorList>
    </citation>
    <scope>NUCLEOTIDE SEQUENCE [LARGE SCALE GENOMIC DNA]</scope>
    <source>
        <strain evidence="2">G859</strain>
        <tissue evidence="2">Whole worm</tissue>
    </source>
</reference>
<feature type="domain" description="DUF7596" evidence="1">
    <location>
        <begin position="40"/>
        <end position="191"/>
    </location>
</feature>
<dbReference type="PANTHER" id="PTHR47237">
    <property type="entry name" value="SLL0310 PROTEIN"/>
    <property type="match status" value="1"/>
</dbReference>
<protein>
    <recommendedName>
        <fullName evidence="1">DUF7596 domain-containing protein</fullName>
    </recommendedName>
</protein>
<keyword evidence="3" id="KW-1185">Reference proteome</keyword>
<dbReference type="PANTHER" id="PTHR47237:SF1">
    <property type="entry name" value="SLL0310 PROTEIN"/>
    <property type="match status" value="1"/>
</dbReference>
<evidence type="ECO:0000259" key="1">
    <source>
        <dbReference type="Pfam" id="PF24524"/>
    </source>
</evidence>
<comment type="caution">
    <text evidence="2">The sequence shown here is derived from an EMBL/GenBank/DDBJ whole genome shotgun (WGS) entry which is preliminary data.</text>
</comment>
<sequence length="356" mass="39961">MPLLFSNQISTSFRMNTAPSLVSLAEKSLANYVLGGGLLPVNNNEAFIRDSTAVTVTIVDENERVIACGAISPYSMKQAYCVLGEVDDAFKNHTIWVEEAPNSKKESRVYRITNSVPRIVDNTAPTLFETVFADHQGRPTILHLFDALVENTVGKTNLDLTKNVTIDLLIHDDKRKEEITEQWRDISGFVVADKHRFEEVEVSRSYLLSLANEESTIETEPIDKSNLLPVLDYDAEASIYDRTEHVTALIHTPGVIGRTALRNGQVCGYALACNNRILLCYADDEEAFKQLVSSLAEGIKGHQCKMFLRFDSHDVTQRIIENATERKEVTRLHTRTNINGVKWSLIYCSNVGLHIF</sequence>
<proteinExistence type="predicted"/>
<name>A0AAN8IDW9_TRICO</name>